<name>A0A512RFJ5_9BACT</name>
<gene>
    <name evidence="1" type="ORF">CCY01nite_07460</name>
</gene>
<accession>A0A512RFJ5</accession>
<organism evidence="1 2">
    <name type="scientific">Chitinophaga cymbidii</name>
    <dbReference type="NCBI Taxonomy" id="1096750"/>
    <lineage>
        <taxon>Bacteria</taxon>
        <taxon>Pseudomonadati</taxon>
        <taxon>Bacteroidota</taxon>
        <taxon>Chitinophagia</taxon>
        <taxon>Chitinophagales</taxon>
        <taxon>Chitinophagaceae</taxon>
        <taxon>Chitinophaga</taxon>
    </lineage>
</organism>
<dbReference type="RefSeq" id="WP_146857952.1">
    <property type="nucleotide sequence ID" value="NZ_BKAU01000001.1"/>
</dbReference>
<evidence type="ECO:0000313" key="2">
    <source>
        <dbReference type="Proteomes" id="UP000321436"/>
    </source>
</evidence>
<reference evidence="1 2" key="1">
    <citation type="submission" date="2019-07" db="EMBL/GenBank/DDBJ databases">
        <title>Whole genome shotgun sequence of Chitinophaga cymbidii NBRC 109752.</title>
        <authorList>
            <person name="Hosoyama A."/>
            <person name="Uohara A."/>
            <person name="Ohji S."/>
            <person name="Ichikawa N."/>
        </authorList>
    </citation>
    <scope>NUCLEOTIDE SEQUENCE [LARGE SCALE GENOMIC DNA]</scope>
    <source>
        <strain evidence="1 2">NBRC 109752</strain>
    </source>
</reference>
<evidence type="ECO:0000313" key="1">
    <source>
        <dbReference type="EMBL" id="GEP94486.1"/>
    </source>
</evidence>
<comment type="caution">
    <text evidence="1">The sequence shown here is derived from an EMBL/GenBank/DDBJ whole genome shotgun (WGS) entry which is preliminary data.</text>
</comment>
<keyword evidence="2" id="KW-1185">Reference proteome</keyword>
<proteinExistence type="predicted"/>
<sequence>MKFRTYNLYEVYASKERKYFPLPAKPYGIMTSYTNQFSKLGLQEARIYLEQLIRKYGTLPPSVELIIVKRELTFVTDIQTGMLFPEDKDIIYKYLDKLERGMKNWDEQSILELKKIKHPYYI</sequence>
<dbReference type="Proteomes" id="UP000321436">
    <property type="component" value="Unassembled WGS sequence"/>
</dbReference>
<protein>
    <submittedName>
        <fullName evidence="1">Uncharacterized protein</fullName>
    </submittedName>
</protein>
<dbReference type="AlphaFoldDB" id="A0A512RFJ5"/>
<dbReference type="EMBL" id="BKAU01000001">
    <property type="protein sequence ID" value="GEP94486.1"/>
    <property type="molecule type" value="Genomic_DNA"/>
</dbReference>